<organism evidence="3 4">
    <name type="scientific">Clostridium algifaecis</name>
    <dbReference type="NCBI Taxonomy" id="1472040"/>
    <lineage>
        <taxon>Bacteria</taxon>
        <taxon>Bacillati</taxon>
        <taxon>Bacillota</taxon>
        <taxon>Clostridia</taxon>
        <taxon>Eubacteriales</taxon>
        <taxon>Clostridiaceae</taxon>
        <taxon>Clostridium</taxon>
    </lineage>
</organism>
<accession>A0ABS4KUB8</accession>
<dbReference type="InterPro" id="IPR013078">
    <property type="entry name" value="His_Pase_superF_clade-1"/>
</dbReference>
<dbReference type="Pfam" id="PF00300">
    <property type="entry name" value="His_Phos_1"/>
    <property type="match status" value="1"/>
</dbReference>
<dbReference type="SUPFAM" id="SSF53254">
    <property type="entry name" value="Phosphoglycerate mutase-like"/>
    <property type="match status" value="1"/>
</dbReference>
<dbReference type="InterPro" id="IPR029033">
    <property type="entry name" value="His_PPase_superfam"/>
</dbReference>
<dbReference type="CDD" id="cd07067">
    <property type="entry name" value="HP_PGM_like"/>
    <property type="match status" value="1"/>
</dbReference>
<keyword evidence="4" id="KW-1185">Reference proteome</keyword>
<keyword evidence="1 3" id="KW-0378">Hydrolase</keyword>
<dbReference type="PANTHER" id="PTHR46517">
    <property type="entry name" value="FRUCTOSE-2,6-BISPHOSPHATASE TIGAR"/>
    <property type="match status" value="1"/>
</dbReference>
<dbReference type="EC" id="3.1.3.73" evidence="2"/>
<dbReference type="InterPro" id="IPR051695">
    <property type="entry name" value="Phosphoglycerate_Mutase"/>
</dbReference>
<evidence type="ECO:0000256" key="1">
    <source>
        <dbReference type="ARBA" id="ARBA00022801"/>
    </source>
</evidence>
<evidence type="ECO:0000313" key="3">
    <source>
        <dbReference type="EMBL" id="MBP2033642.1"/>
    </source>
</evidence>
<dbReference type="PIRSF" id="PIRSF000709">
    <property type="entry name" value="6PFK_2-Ptase"/>
    <property type="match status" value="1"/>
</dbReference>
<dbReference type="Proteomes" id="UP001519307">
    <property type="component" value="Unassembled WGS sequence"/>
</dbReference>
<name>A0ABS4KUB8_9CLOT</name>
<reference evidence="3 4" key="1">
    <citation type="submission" date="2021-03" db="EMBL/GenBank/DDBJ databases">
        <title>Genomic Encyclopedia of Type Strains, Phase IV (KMG-IV): sequencing the most valuable type-strain genomes for metagenomic binning, comparative biology and taxonomic classification.</title>
        <authorList>
            <person name="Goeker M."/>
        </authorList>
    </citation>
    <scope>NUCLEOTIDE SEQUENCE [LARGE SCALE GENOMIC DNA]</scope>
    <source>
        <strain evidence="3 4">DSM 28783</strain>
    </source>
</reference>
<dbReference type="InterPro" id="IPR017578">
    <property type="entry name" value="Ribazole_CobC"/>
</dbReference>
<proteinExistence type="predicted"/>
<dbReference type="GO" id="GO:0043755">
    <property type="term" value="F:alpha-ribazole phosphatase activity"/>
    <property type="evidence" value="ECO:0007669"/>
    <property type="project" value="UniProtKB-EC"/>
</dbReference>
<dbReference type="PANTHER" id="PTHR46517:SF1">
    <property type="entry name" value="FRUCTOSE-2,6-BISPHOSPHATASE TIGAR"/>
    <property type="match status" value="1"/>
</dbReference>
<evidence type="ECO:0000256" key="2">
    <source>
        <dbReference type="NCBIfam" id="TIGR03162"/>
    </source>
</evidence>
<evidence type="ECO:0000313" key="4">
    <source>
        <dbReference type="Proteomes" id="UP001519307"/>
    </source>
</evidence>
<dbReference type="Gene3D" id="3.40.50.1240">
    <property type="entry name" value="Phosphoglycerate mutase-like"/>
    <property type="match status" value="1"/>
</dbReference>
<sequence length="199" mass="23396">MNLYFVRHGETEANNKKLYYGKIDEDLTHKGISQAKKASIMLKKIEFDSIFLSTKKRSLQTASIIVNGNAKRFIVDNRIDEMDMGKFEGKNYKDIEKLYPEEWKNWCNDWKNASPPDGESYTQFYLRVKEFMDYLLTLKNENILVVTHAGVIKSIYCYVLNNNVDLFWKFASQNGDISIIKYEYNNLYIDSIIHLDNIL</sequence>
<dbReference type="RefSeq" id="WP_209702907.1">
    <property type="nucleotide sequence ID" value="NZ_JAGGLM010000018.1"/>
</dbReference>
<dbReference type="EMBL" id="JAGGLM010000018">
    <property type="protein sequence ID" value="MBP2033642.1"/>
    <property type="molecule type" value="Genomic_DNA"/>
</dbReference>
<gene>
    <name evidence="3" type="ORF">J2Z42_002349</name>
</gene>
<comment type="caution">
    <text evidence="3">The sequence shown here is derived from an EMBL/GenBank/DDBJ whole genome shotgun (WGS) entry which is preliminary data.</text>
</comment>
<dbReference type="SMART" id="SM00855">
    <property type="entry name" value="PGAM"/>
    <property type="match status" value="1"/>
</dbReference>
<dbReference type="NCBIfam" id="TIGR03162">
    <property type="entry name" value="ribazole_cobC"/>
    <property type="match status" value="1"/>
</dbReference>
<protein>
    <recommendedName>
        <fullName evidence="2">Alpha-ribazole phosphatase</fullName>
        <ecNumber evidence="2">3.1.3.73</ecNumber>
    </recommendedName>
</protein>